<keyword evidence="3" id="KW-1185">Reference proteome</keyword>
<dbReference type="Pfam" id="PF24924">
    <property type="entry name" value="DUF7745"/>
    <property type="match status" value="2"/>
</dbReference>
<dbReference type="Proteomes" id="UP000257109">
    <property type="component" value="Unassembled WGS sequence"/>
</dbReference>
<dbReference type="AlphaFoldDB" id="A0A371HNV7"/>
<dbReference type="PANTHER" id="PTHR48154">
    <property type="entry name" value="PROTEIN, PUTATIVE-RELATED"/>
    <property type="match status" value="1"/>
</dbReference>
<gene>
    <name evidence="2" type="ORF">CR513_11815</name>
</gene>
<feature type="non-terminal residue" evidence="2">
    <location>
        <position position="1"/>
    </location>
</feature>
<reference evidence="2" key="1">
    <citation type="submission" date="2018-05" db="EMBL/GenBank/DDBJ databases">
        <title>Draft genome of Mucuna pruriens seed.</title>
        <authorList>
            <person name="Nnadi N.E."/>
            <person name="Vos R."/>
            <person name="Hasami M.H."/>
            <person name="Devisetty U.K."/>
            <person name="Aguiy J.C."/>
        </authorList>
    </citation>
    <scope>NUCLEOTIDE SEQUENCE [LARGE SCALE GENOMIC DNA]</scope>
    <source>
        <strain evidence="2">JCA_2017</strain>
    </source>
</reference>
<feature type="domain" description="DUF7745" evidence="1">
    <location>
        <begin position="118"/>
        <end position="188"/>
    </location>
</feature>
<proteinExistence type="predicted"/>
<name>A0A371HNV7_MUCPR</name>
<sequence length="198" mass="23037">MDMETGYGIRKLCPIQVKTLDLQSLWRWGTLTQYYDPLLRCFTFKDFQLALTLEEYERIIGLPLAKSPPYLFGGQYPSWALVAKLLKTSKREPGTTLREFREPTLKTDSINSSRKVTILFPHVEDYIDLADLDTFLAKKDRGENLVIVVLANTYYTLNYCHEKHGTGLRCCTSLLYLWITAYLFQTKRRATCPIKDHH</sequence>
<evidence type="ECO:0000313" key="3">
    <source>
        <dbReference type="Proteomes" id="UP000257109"/>
    </source>
</evidence>
<dbReference type="PANTHER" id="PTHR48154:SF1">
    <property type="entry name" value="PROTEIN, PUTATIVE-RELATED"/>
    <property type="match status" value="1"/>
</dbReference>
<organism evidence="2 3">
    <name type="scientific">Mucuna pruriens</name>
    <name type="common">Velvet bean</name>
    <name type="synonym">Dolichos pruriens</name>
    <dbReference type="NCBI Taxonomy" id="157652"/>
    <lineage>
        <taxon>Eukaryota</taxon>
        <taxon>Viridiplantae</taxon>
        <taxon>Streptophyta</taxon>
        <taxon>Embryophyta</taxon>
        <taxon>Tracheophyta</taxon>
        <taxon>Spermatophyta</taxon>
        <taxon>Magnoliopsida</taxon>
        <taxon>eudicotyledons</taxon>
        <taxon>Gunneridae</taxon>
        <taxon>Pentapetalae</taxon>
        <taxon>rosids</taxon>
        <taxon>fabids</taxon>
        <taxon>Fabales</taxon>
        <taxon>Fabaceae</taxon>
        <taxon>Papilionoideae</taxon>
        <taxon>50 kb inversion clade</taxon>
        <taxon>NPAAA clade</taxon>
        <taxon>indigoferoid/millettioid clade</taxon>
        <taxon>Phaseoleae</taxon>
        <taxon>Mucuna</taxon>
    </lineage>
</organism>
<evidence type="ECO:0000313" key="2">
    <source>
        <dbReference type="EMBL" id="RDY04470.1"/>
    </source>
</evidence>
<accession>A0A371HNV7</accession>
<dbReference type="InterPro" id="IPR056647">
    <property type="entry name" value="DUF7745"/>
</dbReference>
<feature type="domain" description="DUF7745" evidence="1">
    <location>
        <begin position="30"/>
        <end position="92"/>
    </location>
</feature>
<dbReference type="EMBL" id="QJKJ01002075">
    <property type="protein sequence ID" value="RDY04470.1"/>
    <property type="molecule type" value="Genomic_DNA"/>
</dbReference>
<comment type="caution">
    <text evidence="2">The sequence shown here is derived from an EMBL/GenBank/DDBJ whole genome shotgun (WGS) entry which is preliminary data.</text>
</comment>
<evidence type="ECO:0000259" key="1">
    <source>
        <dbReference type="Pfam" id="PF24924"/>
    </source>
</evidence>
<protein>
    <recommendedName>
        <fullName evidence="1">DUF7745 domain-containing protein</fullName>
    </recommendedName>
</protein>